<dbReference type="AlphaFoldDB" id="A0A8T0A1M1"/>
<name>A0A8T0A1M1_9BILA</name>
<protein>
    <submittedName>
        <fullName evidence="1">Uncharacterized protein</fullName>
    </submittedName>
</protein>
<gene>
    <name evidence="1" type="ORF">Mgra_00000638</name>
</gene>
<sequence>MSSSSPPPNNFIFLPSQSPPNIFQKINENQFNLNFLNYLFFKNYNQQQNNNNNELIIKEEEKQTKKINETTKMFLNLQQPNNNNNIILLPVGCHSLNDENHIQLLGTPQTIIPIAVHSKMLNNFPINPLLLESSTKILLENCCELNKNQNLCHLPIAIKQLNQENNLLKKENNTTTNNVSCQTEEFSFSSSFFRLLLLQIILKIIILKKF</sequence>
<dbReference type="EMBL" id="JABEBT010000003">
    <property type="protein sequence ID" value="KAF7639717.1"/>
    <property type="molecule type" value="Genomic_DNA"/>
</dbReference>
<dbReference type="Proteomes" id="UP000605970">
    <property type="component" value="Unassembled WGS sequence"/>
</dbReference>
<keyword evidence="2" id="KW-1185">Reference proteome</keyword>
<proteinExistence type="predicted"/>
<reference evidence="1" key="1">
    <citation type="journal article" date="2020" name="Ecol. Evol.">
        <title>Genome structure and content of the rice root-knot nematode (Meloidogyne graminicola).</title>
        <authorList>
            <person name="Phan N.T."/>
            <person name="Danchin E.G.J."/>
            <person name="Klopp C."/>
            <person name="Perfus-Barbeoch L."/>
            <person name="Kozlowski D.K."/>
            <person name="Koutsovoulos G.D."/>
            <person name="Lopez-Roques C."/>
            <person name="Bouchez O."/>
            <person name="Zahm M."/>
            <person name="Besnard G."/>
            <person name="Bellafiore S."/>
        </authorList>
    </citation>
    <scope>NUCLEOTIDE SEQUENCE</scope>
    <source>
        <strain evidence="1">VN-18</strain>
    </source>
</reference>
<comment type="caution">
    <text evidence="1">The sequence shown here is derived from an EMBL/GenBank/DDBJ whole genome shotgun (WGS) entry which is preliminary data.</text>
</comment>
<evidence type="ECO:0000313" key="2">
    <source>
        <dbReference type="Proteomes" id="UP000605970"/>
    </source>
</evidence>
<organism evidence="1 2">
    <name type="scientific">Meloidogyne graminicola</name>
    <dbReference type="NCBI Taxonomy" id="189291"/>
    <lineage>
        <taxon>Eukaryota</taxon>
        <taxon>Metazoa</taxon>
        <taxon>Ecdysozoa</taxon>
        <taxon>Nematoda</taxon>
        <taxon>Chromadorea</taxon>
        <taxon>Rhabditida</taxon>
        <taxon>Tylenchina</taxon>
        <taxon>Tylenchomorpha</taxon>
        <taxon>Tylenchoidea</taxon>
        <taxon>Meloidogynidae</taxon>
        <taxon>Meloidogyninae</taxon>
        <taxon>Meloidogyne</taxon>
    </lineage>
</organism>
<dbReference type="OrthoDB" id="6077919at2759"/>
<accession>A0A8T0A1M1</accession>
<evidence type="ECO:0000313" key="1">
    <source>
        <dbReference type="EMBL" id="KAF7639717.1"/>
    </source>
</evidence>